<dbReference type="EMBL" id="FMMM01000021">
    <property type="protein sequence ID" value="SCQ18793.1"/>
    <property type="molecule type" value="Genomic_DNA"/>
</dbReference>
<name>A0A1D3UF97_TANFO</name>
<reference evidence="2 3" key="1">
    <citation type="submission" date="2016-09" db="EMBL/GenBank/DDBJ databases">
        <authorList>
            <person name="Capua I."/>
            <person name="De Benedictis P."/>
            <person name="Joannis T."/>
            <person name="Lombin L.H."/>
            <person name="Cattoli G."/>
        </authorList>
    </citation>
    <scope>NUCLEOTIDE SEQUENCE [LARGE SCALE GENOMIC DNA]</scope>
    <source>
        <strain evidence="2 3">UB20</strain>
    </source>
</reference>
<dbReference type="Proteomes" id="UP000182057">
    <property type="component" value="Unassembled WGS sequence"/>
</dbReference>
<evidence type="ECO:0000313" key="3">
    <source>
        <dbReference type="Proteomes" id="UP000182057"/>
    </source>
</evidence>
<accession>A0A1D3UF97</accession>
<evidence type="ECO:0008006" key="5">
    <source>
        <dbReference type="Google" id="ProtNLM"/>
    </source>
</evidence>
<dbReference type="EMBL" id="NSLJ01000002">
    <property type="protein sequence ID" value="PDP44964.1"/>
    <property type="molecule type" value="Genomic_DNA"/>
</dbReference>
<evidence type="ECO:0000313" key="4">
    <source>
        <dbReference type="Proteomes" id="UP000219259"/>
    </source>
</evidence>
<dbReference type="RefSeq" id="WP_074449436.1">
    <property type="nucleotide sequence ID" value="NZ_CALHNL010000100.1"/>
</dbReference>
<dbReference type="AlphaFoldDB" id="A0A1D3UF97"/>
<proteinExistence type="predicted"/>
<sequence length="92" mass="9944">MPQKGLLILKYTYGEDGNPYSNIKVGKASGRVYGTEDAAVVETEQIVDVAVYTFGGQQIERRRIGAGTTRIPLPTGFYIITLGGTGHKVIVK</sequence>
<evidence type="ECO:0000313" key="1">
    <source>
        <dbReference type="EMBL" id="PDP44964.1"/>
    </source>
</evidence>
<reference evidence="1 4" key="2">
    <citation type="submission" date="2017-09" db="EMBL/GenBank/DDBJ databases">
        <title>Phase variable restriction modification systems are present in the genome sequences of periodontal pathogens Prevotella intermedia, Tannerella forsythia and Porphyromonas gingivalis.</title>
        <authorList>
            <person name="Haigh R.D."/>
            <person name="Crawford L."/>
            <person name="Ralph J."/>
            <person name="Wanford J."/>
            <person name="Vartoukian S.R."/>
            <person name="Hijazib K."/>
            <person name="Wade W."/>
            <person name="Oggioni M.R."/>
        </authorList>
    </citation>
    <scope>NUCLEOTIDE SEQUENCE [LARGE SCALE GENOMIC DNA]</scope>
    <source>
        <strain evidence="1 4">WW11663</strain>
    </source>
</reference>
<dbReference type="Proteomes" id="UP000219259">
    <property type="component" value="Unassembled WGS sequence"/>
</dbReference>
<protein>
    <recommendedName>
        <fullName evidence="5">T9SS C-terminal target domain-containing protein</fullName>
    </recommendedName>
</protein>
<dbReference type="OrthoDB" id="1071848at2"/>
<gene>
    <name evidence="1" type="ORF">CLI86_01080</name>
    <name evidence="2" type="ORF">TFUB20_00467</name>
</gene>
<organism evidence="2 3">
    <name type="scientific">Tannerella forsythia</name>
    <name type="common">Bacteroides forsythus</name>
    <dbReference type="NCBI Taxonomy" id="28112"/>
    <lineage>
        <taxon>Bacteria</taxon>
        <taxon>Pseudomonadati</taxon>
        <taxon>Bacteroidota</taxon>
        <taxon>Bacteroidia</taxon>
        <taxon>Bacteroidales</taxon>
        <taxon>Tannerellaceae</taxon>
        <taxon>Tannerella</taxon>
    </lineage>
</organism>
<evidence type="ECO:0000313" key="2">
    <source>
        <dbReference type="EMBL" id="SCQ18793.1"/>
    </source>
</evidence>